<sequence length="366" mass="41371">MSASVESPVKLPRELGYRMPEEWEPHEGTWIGWPHNASDWPGKFAAIPWLYAEIVRLLAAHENVHILVQDEAEEKRTIGILKRAHVALERVSFHRWPTDRVWLRDSGPIFVRNSEGKVAITDWRFNAWAKYDDWRLDDQVPGHVAGLLGLPRWQPSLTLADGSQHRLVLEGGSIDVNGRGTLITTEECLLSEVQQRNPGVSREQLEQVFHDYLGIDQVLWMDRGVVGDDTHGHVDDITRFVAADTIVTAVEPDASDDNHAPLEENLQRLKAARTPEGKQFTIVELPLPRSVVFRGQRLPASYANFYIANRLVLMPTFHDPKDRVALGILAELFPDREVIGVHSVDLIWGLGALHCMTQQQPADMSI</sequence>
<proteinExistence type="predicted"/>
<keyword evidence="1" id="KW-0378">Hydrolase</keyword>
<organism evidence="2 3">
    <name type="scientific">Acidicapsa dinghuensis</name>
    <dbReference type="NCBI Taxonomy" id="2218256"/>
    <lineage>
        <taxon>Bacteria</taxon>
        <taxon>Pseudomonadati</taxon>
        <taxon>Acidobacteriota</taxon>
        <taxon>Terriglobia</taxon>
        <taxon>Terriglobales</taxon>
        <taxon>Acidobacteriaceae</taxon>
        <taxon>Acidicapsa</taxon>
    </lineage>
</organism>
<dbReference type="SUPFAM" id="SSF55909">
    <property type="entry name" value="Pentein"/>
    <property type="match status" value="1"/>
</dbReference>
<reference evidence="3" key="1">
    <citation type="journal article" date="2019" name="Int. J. Syst. Evol. Microbiol.">
        <title>The Global Catalogue of Microorganisms (GCM) 10K type strain sequencing project: providing services to taxonomists for standard genome sequencing and annotation.</title>
        <authorList>
            <consortium name="The Broad Institute Genomics Platform"/>
            <consortium name="The Broad Institute Genome Sequencing Center for Infectious Disease"/>
            <person name="Wu L."/>
            <person name="Ma J."/>
        </authorList>
    </citation>
    <scope>NUCLEOTIDE SEQUENCE [LARGE SCALE GENOMIC DNA]</scope>
    <source>
        <strain evidence="3">JCM 4087</strain>
    </source>
</reference>
<dbReference type="EMBL" id="JBHSPH010000020">
    <property type="protein sequence ID" value="MFC5865560.1"/>
    <property type="molecule type" value="Genomic_DNA"/>
</dbReference>
<evidence type="ECO:0000256" key="1">
    <source>
        <dbReference type="ARBA" id="ARBA00022801"/>
    </source>
</evidence>
<dbReference type="PANTHER" id="PTHR31377:SF0">
    <property type="entry name" value="AGMATINE DEIMINASE-RELATED"/>
    <property type="match status" value="1"/>
</dbReference>
<protein>
    <submittedName>
        <fullName evidence="2">Agmatine/peptidylarginine deiminase</fullName>
    </submittedName>
</protein>
<accession>A0ABW1ENF3</accession>
<dbReference type="RefSeq" id="WP_263341720.1">
    <property type="nucleotide sequence ID" value="NZ_JAGSYH010000008.1"/>
</dbReference>
<evidence type="ECO:0000313" key="3">
    <source>
        <dbReference type="Proteomes" id="UP001596091"/>
    </source>
</evidence>
<comment type="caution">
    <text evidence="2">The sequence shown here is derived from an EMBL/GenBank/DDBJ whole genome shotgun (WGS) entry which is preliminary data.</text>
</comment>
<name>A0ABW1ENF3_9BACT</name>
<dbReference type="PANTHER" id="PTHR31377">
    <property type="entry name" value="AGMATINE DEIMINASE-RELATED"/>
    <property type="match status" value="1"/>
</dbReference>
<dbReference type="Gene3D" id="3.75.10.10">
    <property type="entry name" value="L-arginine/glycine Amidinotransferase, Chain A"/>
    <property type="match status" value="1"/>
</dbReference>
<dbReference type="Proteomes" id="UP001596091">
    <property type="component" value="Unassembled WGS sequence"/>
</dbReference>
<evidence type="ECO:0000313" key="2">
    <source>
        <dbReference type="EMBL" id="MFC5865560.1"/>
    </source>
</evidence>
<gene>
    <name evidence="2" type="ORF">ACFPT7_24860</name>
</gene>
<keyword evidence="3" id="KW-1185">Reference proteome</keyword>
<dbReference type="InterPro" id="IPR007466">
    <property type="entry name" value="Peptidyl-Arg-deiminase_porph"/>
</dbReference>
<dbReference type="Pfam" id="PF04371">
    <property type="entry name" value="PAD_porph"/>
    <property type="match status" value="1"/>
</dbReference>